<dbReference type="Gene3D" id="3.50.40.10">
    <property type="entry name" value="Phenylalanyl-trna Synthetase, Chain B, domain 3"/>
    <property type="match status" value="1"/>
</dbReference>
<keyword evidence="8 15" id="KW-0547">Nucleotide-binding</keyword>
<dbReference type="Gene3D" id="3.30.56.10">
    <property type="match status" value="2"/>
</dbReference>
<evidence type="ECO:0000256" key="2">
    <source>
        <dbReference type="ARBA" id="ARBA00008653"/>
    </source>
</evidence>
<dbReference type="SUPFAM" id="SSF46955">
    <property type="entry name" value="Putative DNA-binding domain"/>
    <property type="match status" value="1"/>
</dbReference>
<comment type="cofactor">
    <cofactor evidence="15">
        <name>Mg(2+)</name>
        <dbReference type="ChEBI" id="CHEBI:18420"/>
    </cofactor>
    <text evidence="15">Binds 2 magnesium ions per tetramer.</text>
</comment>
<dbReference type="InterPro" id="IPR020825">
    <property type="entry name" value="Phe-tRNA_synthase-like_B3/B4"/>
</dbReference>
<keyword evidence="5 16" id="KW-0820">tRNA-binding</keyword>
<dbReference type="Proteomes" id="UP001501231">
    <property type="component" value="Unassembled WGS sequence"/>
</dbReference>
<evidence type="ECO:0000256" key="3">
    <source>
        <dbReference type="ARBA" id="ARBA00011209"/>
    </source>
</evidence>
<feature type="domain" description="FDX-ACB" evidence="18">
    <location>
        <begin position="737"/>
        <end position="830"/>
    </location>
</feature>
<evidence type="ECO:0000259" key="18">
    <source>
        <dbReference type="PROSITE" id="PS51447"/>
    </source>
</evidence>
<dbReference type="SMART" id="SM00873">
    <property type="entry name" value="B3_4"/>
    <property type="match status" value="1"/>
</dbReference>
<dbReference type="InterPro" id="IPR005121">
    <property type="entry name" value="Fdx_antiC-bd"/>
</dbReference>
<comment type="similarity">
    <text evidence="2 15">Belongs to the phenylalanyl-tRNA synthetase beta subunit family. Type 1 subfamily.</text>
</comment>
<dbReference type="CDD" id="cd02796">
    <property type="entry name" value="tRNA_bind_bactPheRS"/>
    <property type="match status" value="1"/>
</dbReference>
<feature type="binding site" evidence="15">
    <location>
        <position position="472"/>
    </location>
    <ligand>
        <name>Mg(2+)</name>
        <dbReference type="ChEBI" id="CHEBI:18420"/>
        <note>shared with alpha subunit</note>
    </ligand>
</feature>
<dbReference type="Gene3D" id="3.30.70.380">
    <property type="entry name" value="Ferrodoxin-fold anticodon-binding domain"/>
    <property type="match status" value="1"/>
</dbReference>
<dbReference type="RefSeq" id="WP_344595223.1">
    <property type="nucleotide sequence ID" value="NZ_BAAARW010000028.1"/>
</dbReference>
<comment type="subunit">
    <text evidence="3 15">Tetramer of two alpha and two beta subunits.</text>
</comment>
<dbReference type="PROSITE" id="PS51447">
    <property type="entry name" value="FDX_ACB"/>
    <property type="match status" value="1"/>
</dbReference>
<dbReference type="Pfam" id="PF03484">
    <property type="entry name" value="B5"/>
    <property type="match status" value="1"/>
</dbReference>
<dbReference type="PROSITE" id="PS51483">
    <property type="entry name" value="B5"/>
    <property type="match status" value="1"/>
</dbReference>
<feature type="binding site" evidence="15">
    <location>
        <position position="475"/>
    </location>
    <ligand>
        <name>Mg(2+)</name>
        <dbReference type="ChEBI" id="CHEBI:18420"/>
        <note>shared with alpha subunit</note>
    </ligand>
</feature>
<accession>A0ABN3K2W0</accession>
<keyword evidence="12 15" id="KW-0648">Protein biosynthesis</keyword>
<keyword evidence="11 16" id="KW-0694">RNA-binding</keyword>
<dbReference type="Pfam" id="PF03147">
    <property type="entry name" value="FDX-ACB"/>
    <property type="match status" value="1"/>
</dbReference>
<evidence type="ECO:0000256" key="7">
    <source>
        <dbReference type="ARBA" id="ARBA00022723"/>
    </source>
</evidence>
<dbReference type="SMART" id="SM00896">
    <property type="entry name" value="FDX-ACB"/>
    <property type="match status" value="1"/>
</dbReference>
<comment type="caution">
    <text evidence="20">The sequence shown here is derived from an EMBL/GenBank/DDBJ whole genome shotgun (WGS) entry which is preliminary data.</text>
</comment>
<dbReference type="InterPro" id="IPR045060">
    <property type="entry name" value="Phe-tRNA-ligase_IIc_bsu"/>
</dbReference>
<evidence type="ECO:0000256" key="6">
    <source>
        <dbReference type="ARBA" id="ARBA00022598"/>
    </source>
</evidence>
<dbReference type="InterPro" id="IPR005147">
    <property type="entry name" value="tRNA_synthase_B5-dom"/>
</dbReference>
<evidence type="ECO:0000256" key="14">
    <source>
        <dbReference type="ARBA" id="ARBA00049255"/>
    </source>
</evidence>
<dbReference type="HAMAP" id="MF_00283">
    <property type="entry name" value="Phe_tRNA_synth_beta1"/>
    <property type="match status" value="1"/>
</dbReference>
<feature type="binding site" evidence="15">
    <location>
        <position position="466"/>
    </location>
    <ligand>
        <name>Mg(2+)</name>
        <dbReference type="ChEBI" id="CHEBI:18420"/>
        <note>shared with alpha subunit</note>
    </ligand>
</feature>
<dbReference type="Pfam" id="PF03483">
    <property type="entry name" value="B3_4"/>
    <property type="match status" value="1"/>
</dbReference>
<evidence type="ECO:0000259" key="19">
    <source>
        <dbReference type="PROSITE" id="PS51483"/>
    </source>
</evidence>
<dbReference type="NCBIfam" id="TIGR00472">
    <property type="entry name" value="pheT_bact"/>
    <property type="match status" value="1"/>
</dbReference>
<evidence type="ECO:0000256" key="16">
    <source>
        <dbReference type="PROSITE-ProRule" id="PRU00209"/>
    </source>
</evidence>
<dbReference type="EC" id="6.1.1.20" evidence="15"/>
<dbReference type="Pfam" id="PF17759">
    <property type="entry name" value="tRNA_synthFbeta"/>
    <property type="match status" value="1"/>
</dbReference>
<dbReference type="InterPro" id="IPR004532">
    <property type="entry name" value="Phe-tRNA-ligase_IIc_bsu_bact"/>
</dbReference>
<protein>
    <recommendedName>
        <fullName evidence="15">Phenylalanine--tRNA ligase beta subunit</fullName>
        <ecNumber evidence="15">6.1.1.20</ecNumber>
    </recommendedName>
    <alternativeName>
        <fullName evidence="15">Phenylalanyl-tRNA synthetase beta subunit</fullName>
        <shortName evidence="15">PheRS</shortName>
    </alternativeName>
</protein>
<keyword evidence="13 15" id="KW-0030">Aminoacyl-tRNA synthetase</keyword>
<evidence type="ECO:0000256" key="10">
    <source>
        <dbReference type="ARBA" id="ARBA00022842"/>
    </source>
</evidence>
<dbReference type="PROSITE" id="PS50886">
    <property type="entry name" value="TRBD"/>
    <property type="match status" value="1"/>
</dbReference>
<keyword evidence="10 15" id="KW-0460">Magnesium</keyword>
<evidence type="ECO:0000256" key="15">
    <source>
        <dbReference type="HAMAP-Rule" id="MF_00283"/>
    </source>
</evidence>
<dbReference type="InterPro" id="IPR012340">
    <property type="entry name" value="NA-bd_OB-fold"/>
</dbReference>
<evidence type="ECO:0000256" key="11">
    <source>
        <dbReference type="ARBA" id="ARBA00022884"/>
    </source>
</evidence>
<feature type="binding site" evidence="15">
    <location>
        <position position="476"/>
    </location>
    <ligand>
        <name>Mg(2+)</name>
        <dbReference type="ChEBI" id="CHEBI:18420"/>
        <note>shared with alpha subunit</note>
    </ligand>
</feature>
<dbReference type="EMBL" id="BAAARW010000028">
    <property type="protein sequence ID" value="GAA2445190.1"/>
    <property type="molecule type" value="Genomic_DNA"/>
</dbReference>
<evidence type="ECO:0000256" key="12">
    <source>
        <dbReference type="ARBA" id="ARBA00022917"/>
    </source>
</evidence>
<dbReference type="SUPFAM" id="SSF55681">
    <property type="entry name" value="Class II aaRS and biotin synthetases"/>
    <property type="match status" value="1"/>
</dbReference>
<name>A0ABN3K2W0_9ACTN</name>
<comment type="catalytic activity">
    <reaction evidence="14 15">
        <text>tRNA(Phe) + L-phenylalanine + ATP = L-phenylalanyl-tRNA(Phe) + AMP + diphosphate + H(+)</text>
        <dbReference type="Rhea" id="RHEA:19413"/>
        <dbReference type="Rhea" id="RHEA-COMP:9668"/>
        <dbReference type="Rhea" id="RHEA-COMP:9699"/>
        <dbReference type="ChEBI" id="CHEBI:15378"/>
        <dbReference type="ChEBI" id="CHEBI:30616"/>
        <dbReference type="ChEBI" id="CHEBI:33019"/>
        <dbReference type="ChEBI" id="CHEBI:58095"/>
        <dbReference type="ChEBI" id="CHEBI:78442"/>
        <dbReference type="ChEBI" id="CHEBI:78531"/>
        <dbReference type="ChEBI" id="CHEBI:456215"/>
        <dbReference type="EC" id="6.1.1.20"/>
    </reaction>
</comment>
<evidence type="ECO:0000259" key="17">
    <source>
        <dbReference type="PROSITE" id="PS50886"/>
    </source>
</evidence>
<reference evidence="20 21" key="1">
    <citation type="journal article" date="2019" name="Int. J. Syst. Evol. Microbiol.">
        <title>The Global Catalogue of Microorganisms (GCM) 10K type strain sequencing project: providing services to taxonomists for standard genome sequencing and annotation.</title>
        <authorList>
            <consortium name="The Broad Institute Genomics Platform"/>
            <consortium name="The Broad Institute Genome Sequencing Center for Infectious Disease"/>
            <person name="Wu L."/>
            <person name="Ma J."/>
        </authorList>
    </citation>
    <scope>NUCLEOTIDE SEQUENCE [LARGE SCALE GENOMIC DNA]</scope>
    <source>
        <strain evidence="20 21">JCM 3325</strain>
    </source>
</reference>
<dbReference type="GO" id="GO:0016874">
    <property type="term" value="F:ligase activity"/>
    <property type="evidence" value="ECO:0007669"/>
    <property type="project" value="UniProtKB-KW"/>
</dbReference>
<comment type="subcellular location">
    <subcellularLocation>
        <location evidence="1 15">Cytoplasm</location>
    </subcellularLocation>
</comment>
<evidence type="ECO:0000256" key="8">
    <source>
        <dbReference type="ARBA" id="ARBA00022741"/>
    </source>
</evidence>
<dbReference type="InterPro" id="IPR009061">
    <property type="entry name" value="DNA-bd_dom_put_sf"/>
</dbReference>
<dbReference type="Gene3D" id="2.40.50.140">
    <property type="entry name" value="Nucleic acid-binding proteins"/>
    <property type="match status" value="1"/>
</dbReference>
<evidence type="ECO:0000256" key="13">
    <source>
        <dbReference type="ARBA" id="ARBA00023146"/>
    </source>
</evidence>
<sequence>MRAPLSWLREYVALPADVTGRELAARLIEAGLEVETVEQAGADITGPLVVGRVLAIEELTGFKKPIRYCQVDVGRANGTGEPQNIICGATNFAVDDRVLVILPGGELPGGFKIGSRKTYGKLSEGMICSVRELGIGEDHAGILVLPPGSDGTEEPPGTDAIELLGLRDDVLDIAVTPDRGYALSIRGIAREAAIAYGVPFTDATSVELPAGDAEGGAYPASIADPTACDRFVLREVRGFDPAAQTPLPMRVRLHRAGMRPVSLAVDVTNYVMLELGQPLHAFDRAKLTGPITVRRAGPGERLETLDHVRRELHPEDILIADESGPISMAGTMGGLATEIDEKSADMVIEAAHFDDIGTARMGRRHRLHSEASYRFERGVDRELPLYASYRAARMLAELGGAEIVPGVTHAQVPVEPVTVTMAAAHPGRVAGVSYERETVVRRLEQVGCAVTGEDTLTVTPPSWRPDLTDPNDLAEEVIRLEGYEAIPARVPRPVAGRGLTSRQRLRRRVGRALAGAGYVEVLAFPFAAEKDWDALQLEAGDPRRRALRLANPMSEDEPLLRTTLLPGLLKALARNVGRGFGDVGLYEQGLVFRPRSETAVRAPRLPVDRGPTAEEIASVEAALPDQPERVAVVLSGEREPSGWWGEGRPASWADAVEAARTVAREAGVELTVRADRHAPWHPGRCAALYVGDTLVGHAGELHPRVIKAYGLPARTGAMELELRGLGEPRTVRAPHVSPYPVAAQDVALIVDAAVQTAEVEAALREGAGELLESIRLFDVYTGEQAGEGRKSLAYSLRFRAPDRTLTAEEASASRDAAVAAAVERTGAVLRGA</sequence>
<dbReference type="PANTHER" id="PTHR10947:SF0">
    <property type="entry name" value="PHENYLALANINE--TRNA LIGASE BETA SUBUNIT"/>
    <property type="match status" value="1"/>
</dbReference>
<dbReference type="InterPro" id="IPR002547">
    <property type="entry name" value="tRNA-bd_dom"/>
</dbReference>
<dbReference type="InterPro" id="IPR036690">
    <property type="entry name" value="Fdx_antiC-bd_sf"/>
</dbReference>
<dbReference type="InterPro" id="IPR005146">
    <property type="entry name" value="B3/B4_tRNA-bd"/>
</dbReference>
<dbReference type="PANTHER" id="PTHR10947">
    <property type="entry name" value="PHENYLALANYL-TRNA SYNTHETASE BETA CHAIN AND LEUCINE-RICH REPEAT-CONTAINING PROTEIN 47"/>
    <property type="match status" value="1"/>
</dbReference>
<evidence type="ECO:0000313" key="21">
    <source>
        <dbReference type="Proteomes" id="UP001501231"/>
    </source>
</evidence>
<dbReference type="CDD" id="cd00769">
    <property type="entry name" value="PheRS_beta_core"/>
    <property type="match status" value="1"/>
</dbReference>
<organism evidence="20 21">
    <name type="scientific">Actinomadura vinacea</name>
    <dbReference type="NCBI Taxonomy" id="115336"/>
    <lineage>
        <taxon>Bacteria</taxon>
        <taxon>Bacillati</taxon>
        <taxon>Actinomycetota</taxon>
        <taxon>Actinomycetes</taxon>
        <taxon>Streptosporangiales</taxon>
        <taxon>Thermomonosporaceae</taxon>
        <taxon>Actinomadura</taxon>
    </lineage>
</organism>
<evidence type="ECO:0000313" key="20">
    <source>
        <dbReference type="EMBL" id="GAA2445190.1"/>
    </source>
</evidence>
<dbReference type="InterPro" id="IPR041616">
    <property type="entry name" value="PheRS_beta_core"/>
</dbReference>
<dbReference type="SMART" id="SM00874">
    <property type="entry name" value="B5"/>
    <property type="match status" value="1"/>
</dbReference>
<dbReference type="Gene3D" id="3.30.930.10">
    <property type="entry name" value="Bira Bifunctional Protein, Domain 2"/>
    <property type="match status" value="1"/>
</dbReference>
<keyword evidence="9 15" id="KW-0067">ATP-binding</keyword>
<evidence type="ECO:0000256" key="5">
    <source>
        <dbReference type="ARBA" id="ARBA00022555"/>
    </source>
</evidence>
<proteinExistence type="inferred from homology"/>
<dbReference type="SUPFAM" id="SSF50249">
    <property type="entry name" value="Nucleic acid-binding proteins"/>
    <property type="match status" value="1"/>
</dbReference>
<feature type="domain" description="TRNA-binding" evidence="17">
    <location>
        <begin position="42"/>
        <end position="161"/>
    </location>
</feature>
<evidence type="ECO:0000256" key="9">
    <source>
        <dbReference type="ARBA" id="ARBA00022840"/>
    </source>
</evidence>
<evidence type="ECO:0000256" key="4">
    <source>
        <dbReference type="ARBA" id="ARBA00022490"/>
    </source>
</evidence>
<feature type="domain" description="B5" evidence="19">
    <location>
        <begin position="414"/>
        <end position="488"/>
    </location>
</feature>
<keyword evidence="4 15" id="KW-0963">Cytoplasm</keyword>
<keyword evidence="7 15" id="KW-0479">Metal-binding</keyword>
<dbReference type="SUPFAM" id="SSF54991">
    <property type="entry name" value="Anticodon-binding domain of PheRS"/>
    <property type="match status" value="1"/>
</dbReference>
<dbReference type="InterPro" id="IPR033714">
    <property type="entry name" value="tRNA_bind_bactPheRS"/>
</dbReference>
<evidence type="ECO:0000256" key="1">
    <source>
        <dbReference type="ARBA" id="ARBA00004496"/>
    </source>
</evidence>
<keyword evidence="6 15" id="KW-0436">Ligase</keyword>
<keyword evidence="21" id="KW-1185">Reference proteome</keyword>
<dbReference type="Pfam" id="PF01588">
    <property type="entry name" value="tRNA_bind"/>
    <property type="match status" value="1"/>
</dbReference>
<gene>
    <name evidence="15 20" type="primary">pheT</name>
    <name evidence="20" type="ORF">GCM10010191_72510</name>
</gene>
<dbReference type="InterPro" id="IPR045864">
    <property type="entry name" value="aa-tRNA-synth_II/BPL/LPL"/>
</dbReference>
<dbReference type="SUPFAM" id="SSF56037">
    <property type="entry name" value="PheT/TilS domain"/>
    <property type="match status" value="1"/>
</dbReference>